<feature type="region of interest" description="Disordered" evidence="9">
    <location>
        <begin position="923"/>
        <end position="948"/>
    </location>
</feature>
<feature type="region of interest" description="Disordered" evidence="9">
    <location>
        <begin position="761"/>
        <end position="799"/>
    </location>
</feature>
<dbReference type="GO" id="GO:0005783">
    <property type="term" value="C:endoplasmic reticulum"/>
    <property type="evidence" value="ECO:0000318"/>
    <property type="project" value="GO_Central"/>
</dbReference>
<name>A0A0K9PUZ1_ZOSMR</name>
<feature type="compositionally biased region" description="Basic and acidic residues" evidence="9">
    <location>
        <begin position="859"/>
        <end position="882"/>
    </location>
</feature>
<feature type="compositionally biased region" description="Low complexity" evidence="9">
    <location>
        <begin position="924"/>
        <end position="936"/>
    </location>
</feature>
<dbReference type="InterPro" id="IPR031468">
    <property type="entry name" value="SMP_LBD"/>
</dbReference>
<accession>A0A0K9PUZ1</accession>
<evidence type="ECO:0000313" key="12">
    <source>
        <dbReference type="Proteomes" id="UP000036987"/>
    </source>
</evidence>
<feature type="compositionally biased region" description="Polar residues" evidence="9">
    <location>
        <begin position="684"/>
        <end position="709"/>
    </location>
</feature>
<feature type="region of interest" description="Disordered" evidence="9">
    <location>
        <begin position="815"/>
        <end position="906"/>
    </location>
</feature>
<dbReference type="InterPro" id="IPR057080">
    <property type="entry name" value="PH_SMPa"/>
</dbReference>
<dbReference type="EMBL" id="LFYR01000620">
    <property type="protein sequence ID" value="KMZ72811.1"/>
    <property type="molecule type" value="Genomic_DNA"/>
</dbReference>
<evidence type="ECO:0000256" key="4">
    <source>
        <dbReference type="ARBA" id="ARBA00022824"/>
    </source>
</evidence>
<proteinExistence type="predicted"/>
<keyword evidence="3" id="KW-0812">Transmembrane</keyword>
<dbReference type="GO" id="GO:0006869">
    <property type="term" value="P:lipid transport"/>
    <property type="evidence" value="ECO:0007669"/>
    <property type="project" value="UniProtKB-KW"/>
</dbReference>
<evidence type="ECO:0000256" key="3">
    <source>
        <dbReference type="ARBA" id="ARBA00022692"/>
    </source>
</evidence>
<keyword evidence="2" id="KW-0813">Transport</keyword>
<keyword evidence="6" id="KW-0445">Lipid transport</keyword>
<gene>
    <name evidence="11" type="ORF">ZOSMA_15G01500</name>
</gene>
<evidence type="ECO:0000256" key="1">
    <source>
        <dbReference type="ARBA" id="ARBA00004586"/>
    </source>
</evidence>
<dbReference type="GO" id="GO:0008289">
    <property type="term" value="F:lipid binding"/>
    <property type="evidence" value="ECO:0000318"/>
    <property type="project" value="GO_Central"/>
</dbReference>
<keyword evidence="5" id="KW-1133">Transmembrane helix</keyword>
<evidence type="ECO:0000259" key="10">
    <source>
        <dbReference type="PROSITE" id="PS51847"/>
    </source>
</evidence>
<dbReference type="PANTHER" id="PTHR13466:SF0">
    <property type="entry name" value="SMP-LTD DOMAIN-CONTAINING PROTEIN"/>
    <property type="match status" value="1"/>
</dbReference>
<keyword evidence="8" id="KW-0472">Membrane</keyword>
<dbReference type="CDD" id="cd21675">
    <property type="entry name" value="SMP_TEX2"/>
    <property type="match status" value="1"/>
</dbReference>
<sequence>MSIVVFFAFVLGAISVVAAEVLGLYWILRRLGREKTGGSRIGIGNDDELGMREDSASDGSLCRGVEKQGYLWILELEQGMLLEQKSKKELIQVFPVKKFAKIKENDLVLTDSNGSKTLVQLLDCNVQAISSSALPSRKWMKKYPIRVESKNKIIYNGNKICYLYCETSWEKEAWCRALRLASRLNLEKMRWYAQLCKEFHSYLMSLNTEYPLFLKPSSVATLQKDCEETEISNNNMDGNPSKVRYFFKKIAKKASKFGSDPKSLSMPLSFKKVSGKNIQELSSSSSIQLMSQANCPPMPTASCDSAAWDDKFASDEGTVCLNLLFSRVFFDIKSSSAINTFIKDRIQRILSTMRTTSYLGGIICKDLDLGGHPPYLHSIKSLPIDMNEGWAVEVDIEYSGGFLLEIVTRLEVCEPEVQKGIVNTSMEPSSAGDATSDILVGLEDYSHQLNNTTEFDEVGQLDEETKLADASGQLKSGSWASRWKTILNNVSDHVSQVPISLELRVASLRGTLHLQIKPPPSDQIWIGFTSMPEIELNFSSSIGDHKIVSTHVAMLINNRFKAAIQQSLVLPNLESVCIPWMLAEKNDWLPCSAAPFPWVRQENEDMPPRETSKPPQQQLMDSKILSDNSHKGVKNSSFGIMEQFEEGVKSVECLFQPLTESDSHPVLSESGTTEADYERPLLENQENTNRNISASFDIPNSPTATLEQTVKPNDDDAKIKKLGKRDRMLDFRKKMTEKFDEKIRHIEEKGRQIVENVSNVSSASNLSSASNVSNEKTDGRTSVSSDEIPTGNDCSTEEDFKMDVHLTDEDFQRRSVRFPDKSNGRTVDLEMSNLPSTEPPLEQIPSSLAEDVKKKKTAGRKEKIWDLGRKMSDKFEEKRRQSLDNAPSETRRTSSSSVDEATTDNDCSIVEVSKNVPHLTDNFQKSSSKIEQSEQIPNSPMWKVKRKTSGRKEKIWDLGRKMSDKLDEKRRHIEEKGRHIVEKFSMPIESKP</sequence>
<feature type="compositionally biased region" description="Low complexity" evidence="9">
    <location>
        <begin position="761"/>
        <end position="774"/>
    </location>
</feature>
<feature type="region of interest" description="Disordered" evidence="9">
    <location>
        <begin position="662"/>
        <end position="709"/>
    </location>
</feature>
<comment type="caution">
    <text evidence="11">The sequence shown here is derived from an EMBL/GenBank/DDBJ whole genome shotgun (WGS) entry which is preliminary data.</text>
</comment>
<dbReference type="PROSITE" id="PS51847">
    <property type="entry name" value="SMP"/>
    <property type="match status" value="1"/>
</dbReference>
<evidence type="ECO:0000256" key="6">
    <source>
        <dbReference type="ARBA" id="ARBA00023055"/>
    </source>
</evidence>
<dbReference type="AlphaFoldDB" id="A0A0K9PUZ1"/>
<evidence type="ECO:0000256" key="8">
    <source>
        <dbReference type="ARBA" id="ARBA00023136"/>
    </source>
</evidence>
<keyword evidence="7" id="KW-0446">Lipid-binding</keyword>
<evidence type="ECO:0000256" key="7">
    <source>
        <dbReference type="ARBA" id="ARBA00023121"/>
    </source>
</evidence>
<dbReference type="STRING" id="29655.A0A0K9PUZ1"/>
<evidence type="ECO:0000313" key="11">
    <source>
        <dbReference type="EMBL" id="KMZ72811.1"/>
    </source>
</evidence>
<feature type="domain" description="SMP-LTD" evidence="10">
    <location>
        <begin position="302"/>
        <end position="579"/>
    </location>
</feature>
<feature type="compositionally biased region" description="Polar residues" evidence="9">
    <location>
        <begin position="883"/>
        <end position="906"/>
    </location>
</feature>
<reference evidence="12" key="1">
    <citation type="journal article" date="2016" name="Nature">
        <title>The genome of the seagrass Zostera marina reveals angiosperm adaptation to the sea.</title>
        <authorList>
            <person name="Olsen J.L."/>
            <person name="Rouze P."/>
            <person name="Verhelst B."/>
            <person name="Lin Y.-C."/>
            <person name="Bayer T."/>
            <person name="Collen J."/>
            <person name="Dattolo E."/>
            <person name="De Paoli E."/>
            <person name="Dittami S."/>
            <person name="Maumus F."/>
            <person name="Michel G."/>
            <person name="Kersting A."/>
            <person name="Lauritano C."/>
            <person name="Lohaus R."/>
            <person name="Toepel M."/>
            <person name="Tonon T."/>
            <person name="Vanneste K."/>
            <person name="Amirebrahimi M."/>
            <person name="Brakel J."/>
            <person name="Bostroem C."/>
            <person name="Chovatia M."/>
            <person name="Grimwood J."/>
            <person name="Jenkins J.W."/>
            <person name="Jueterbock A."/>
            <person name="Mraz A."/>
            <person name="Stam W.T."/>
            <person name="Tice H."/>
            <person name="Bornberg-Bauer E."/>
            <person name="Green P.J."/>
            <person name="Pearson G.A."/>
            <person name="Procaccini G."/>
            <person name="Duarte C.M."/>
            <person name="Schmutz J."/>
            <person name="Reusch T.B.H."/>
            <person name="Van de Peer Y."/>
        </authorList>
    </citation>
    <scope>NUCLEOTIDE SEQUENCE [LARGE SCALE GENOMIC DNA]</scope>
    <source>
        <strain evidence="12">cv. Finnish</strain>
    </source>
</reference>
<keyword evidence="12" id="KW-1185">Reference proteome</keyword>
<comment type="subcellular location">
    <subcellularLocation>
        <location evidence="1">Endoplasmic reticulum membrane</location>
    </subcellularLocation>
</comment>
<dbReference type="GO" id="GO:0005789">
    <property type="term" value="C:endoplasmic reticulum membrane"/>
    <property type="evidence" value="ECO:0007669"/>
    <property type="project" value="UniProtKB-SubCell"/>
</dbReference>
<dbReference type="OrthoDB" id="26740at2759"/>
<keyword evidence="4" id="KW-0256">Endoplasmic reticulum</keyword>
<dbReference type="PANTHER" id="PTHR13466">
    <property type="entry name" value="TEX2 PROTEIN-RELATED"/>
    <property type="match status" value="1"/>
</dbReference>
<organism evidence="11 12">
    <name type="scientific">Zostera marina</name>
    <name type="common">Eelgrass</name>
    <dbReference type="NCBI Taxonomy" id="29655"/>
    <lineage>
        <taxon>Eukaryota</taxon>
        <taxon>Viridiplantae</taxon>
        <taxon>Streptophyta</taxon>
        <taxon>Embryophyta</taxon>
        <taxon>Tracheophyta</taxon>
        <taxon>Spermatophyta</taxon>
        <taxon>Magnoliopsida</taxon>
        <taxon>Liliopsida</taxon>
        <taxon>Zosteraceae</taxon>
        <taxon>Zostera</taxon>
    </lineage>
</organism>
<dbReference type="Proteomes" id="UP000036987">
    <property type="component" value="Unassembled WGS sequence"/>
</dbReference>
<evidence type="ECO:0000256" key="5">
    <source>
        <dbReference type="ARBA" id="ARBA00022989"/>
    </source>
</evidence>
<protein>
    <recommendedName>
        <fullName evidence="10">SMP-LTD domain-containing protein</fullName>
    </recommendedName>
</protein>
<dbReference type="SUPFAM" id="SSF50729">
    <property type="entry name" value="PH domain-like"/>
    <property type="match status" value="1"/>
</dbReference>
<dbReference type="OMA" id="CYLYAET"/>
<evidence type="ECO:0000256" key="2">
    <source>
        <dbReference type="ARBA" id="ARBA00022448"/>
    </source>
</evidence>
<evidence type="ECO:0000256" key="9">
    <source>
        <dbReference type="SAM" id="MobiDB-lite"/>
    </source>
</evidence>
<dbReference type="Pfam" id="PF23065">
    <property type="entry name" value="PH_SMPa"/>
    <property type="match status" value="1"/>
</dbReference>